<reference evidence="8 9" key="1">
    <citation type="journal article" date="2021" name="Sci. Rep.">
        <title>The genome of the diatom Chaetoceros tenuissimus carries an ancient integrated fragment of an extant virus.</title>
        <authorList>
            <person name="Hongo Y."/>
            <person name="Kimura K."/>
            <person name="Takaki Y."/>
            <person name="Yoshida Y."/>
            <person name="Baba S."/>
            <person name="Kobayashi G."/>
            <person name="Nagasaki K."/>
            <person name="Hano T."/>
            <person name="Tomaru Y."/>
        </authorList>
    </citation>
    <scope>NUCLEOTIDE SEQUENCE [LARGE SCALE GENOMIC DNA]</scope>
    <source>
        <strain evidence="8 9">NIES-3715</strain>
    </source>
</reference>
<evidence type="ECO:0000256" key="6">
    <source>
        <dbReference type="ARBA" id="ARBA00025767"/>
    </source>
</evidence>
<dbReference type="GO" id="GO:0034388">
    <property type="term" value="C:Pwp2p-containing subcomplex of 90S preribosome"/>
    <property type="evidence" value="ECO:0007669"/>
    <property type="project" value="TreeGrafter"/>
</dbReference>
<dbReference type="Pfam" id="PF00400">
    <property type="entry name" value="WD40"/>
    <property type="match status" value="1"/>
</dbReference>
<dbReference type="GO" id="GO:0032040">
    <property type="term" value="C:small-subunit processome"/>
    <property type="evidence" value="ECO:0007669"/>
    <property type="project" value="TreeGrafter"/>
</dbReference>
<keyword evidence="9" id="KW-1185">Reference proteome</keyword>
<feature type="compositionally biased region" description="Acidic residues" evidence="7">
    <location>
        <begin position="58"/>
        <end position="80"/>
    </location>
</feature>
<keyword evidence="2" id="KW-0698">rRNA processing</keyword>
<evidence type="ECO:0000256" key="4">
    <source>
        <dbReference type="ARBA" id="ARBA00022737"/>
    </source>
</evidence>
<feature type="region of interest" description="Disordered" evidence="7">
    <location>
        <begin position="163"/>
        <end position="191"/>
    </location>
</feature>
<evidence type="ECO:0000256" key="5">
    <source>
        <dbReference type="ARBA" id="ARBA00023242"/>
    </source>
</evidence>
<name>A0AAD3D7W8_9STRA</name>
<dbReference type="SUPFAM" id="SSF50978">
    <property type="entry name" value="WD40 repeat-like"/>
    <property type="match status" value="1"/>
</dbReference>
<evidence type="ECO:0000313" key="9">
    <source>
        <dbReference type="Proteomes" id="UP001054902"/>
    </source>
</evidence>
<organism evidence="8 9">
    <name type="scientific">Chaetoceros tenuissimus</name>
    <dbReference type="NCBI Taxonomy" id="426638"/>
    <lineage>
        <taxon>Eukaryota</taxon>
        <taxon>Sar</taxon>
        <taxon>Stramenopiles</taxon>
        <taxon>Ochrophyta</taxon>
        <taxon>Bacillariophyta</taxon>
        <taxon>Coscinodiscophyceae</taxon>
        <taxon>Chaetocerotophycidae</taxon>
        <taxon>Chaetocerotales</taxon>
        <taxon>Chaetocerotaceae</taxon>
        <taxon>Chaetoceros</taxon>
    </lineage>
</organism>
<evidence type="ECO:0000256" key="3">
    <source>
        <dbReference type="ARBA" id="ARBA00022574"/>
    </source>
</evidence>
<proteinExistence type="inferred from homology"/>
<accession>A0AAD3D7W8</accession>
<protein>
    <recommendedName>
        <fullName evidence="10">U3 small nucleolar RNA-associated protein 18</fullName>
    </recommendedName>
</protein>
<dbReference type="InterPro" id="IPR045161">
    <property type="entry name" value="Utp18"/>
</dbReference>
<dbReference type="PANTHER" id="PTHR18359">
    <property type="entry name" value="WD-REPEAT PROTEIN-RELATED"/>
    <property type="match status" value="1"/>
</dbReference>
<dbReference type="PANTHER" id="PTHR18359:SF0">
    <property type="entry name" value="U3 SMALL NUCLEOLAR RNA-ASSOCIATED PROTEIN 18 HOMOLOG"/>
    <property type="match status" value="1"/>
</dbReference>
<keyword evidence="3" id="KW-0853">WD repeat</keyword>
<keyword evidence="5" id="KW-0539">Nucleus</keyword>
<dbReference type="GO" id="GO:0006364">
    <property type="term" value="P:rRNA processing"/>
    <property type="evidence" value="ECO:0007669"/>
    <property type="project" value="UniProtKB-KW"/>
</dbReference>
<evidence type="ECO:0008006" key="10">
    <source>
        <dbReference type="Google" id="ProtNLM"/>
    </source>
</evidence>
<evidence type="ECO:0000256" key="1">
    <source>
        <dbReference type="ARBA" id="ARBA00004604"/>
    </source>
</evidence>
<feature type="compositionally biased region" description="Acidic residues" evidence="7">
    <location>
        <begin position="97"/>
        <end position="115"/>
    </location>
</feature>
<evidence type="ECO:0000256" key="7">
    <source>
        <dbReference type="SAM" id="MobiDB-lite"/>
    </source>
</evidence>
<dbReference type="AlphaFoldDB" id="A0AAD3D7W8"/>
<dbReference type="InterPro" id="IPR036322">
    <property type="entry name" value="WD40_repeat_dom_sf"/>
</dbReference>
<feature type="region of interest" description="Disordered" evidence="7">
    <location>
        <begin position="1"/>
        <end position="128"/>
    </location>
</feature>
<sequence length="537" mass="60174">MTDQPTFASPLTANHFQKPKKKKAQNHESEAKRMKLLQEKEEEERLTNLLFGGGIGVDDTEAAWHDDDDEESVQSDESQDNQDLFQIDRTGVVHSESEEEEEEEEEDESEEEQEQVDTASAWHDDDDEELQVSLQASDRTKKLRSNLVQDTVSGSTYEQKLRERYEATTGATSRTDWAALPESEDDKSDVDSDQEFQSNFLSSTAPLLSNNRLQPNILNVVRCPDANLGHYNQSTVNAVQFHPGSDEDEPLMLTAGLDKTLRFFKINGTEGSEKVHGIHFPNLPIYSAAFLGDTGSVVVSGRRKFFYIYDAVAGKIDKVPSIQGRKEKSLEKFTTSPDGSLIAFIGNDGYIIIVEAKSKMWVADLKMNGSARAVTFSACGDFVTASGSDGEVYRFDLRTKKCVDKFRNEDGTITSYVSVTSRFLAVGAESGVVNFYNERSRPFEKRTPIKSIMNMQTSVDYMKFNPSGDILAMSSRREKDSLKLVHVPTQTVFSNWPTNKTPLGYVWSLDFSPGSKFMAIGNDKGKCLLYKLNHFDS</sequence>
<comment type="similarity">
    <text evidence="6">Belongs to the WD repeat UTP18 family.</text>
</comment>
<feature type="compositionally biased region" description="Polar residues" evidence="7">
    <location>
        <begin position="1"/>
        <end position="15"/>
    </location>
</feature>
<evidence type="ECO:0000256" key="2">
    <source>
        <dbReference type="ARBA" id="ARBA00022552"/>
    </source>
</evidence>
<dbReference type="Proteomes" id="UP001054902">
    <property type="component" value="Unassembled WGS sequence"/>
</dbReference>
<dbReference type="InterPro" id="IPR015943">
    <property type="entry name" value="WD40/YVTN_repeat-like_dom_sf"/>
</dbReference>
<feature type="compositionally biased region" description="Acidic residues" evidence="7">
    <location>
        <begin position="182"/>
        <end position="191"/>
    </location>
</feature>
<dbReference type="EMBL" id="BLLK01000069">
    <property type="protein sequence ID" value="GFH59562.1"/>
    <property type="molecule type" value="Genomic_DNA"/>
</dbReference>
<dbReference type="SMART" id="SM00320">
    <property type="entry name" value="WD40"/>
    <property type="match status" value="6"/>
</dbReference>
<feature type="compositionally biased region" description="Basic and acidic residues" evidence="7">
    <location>
        <begin position="25"/>
        <end position="46"/>
    </location>
</feature>
<dbReference type="InterPro" id="IPR001680">
    <property type="entry name" value="WD40_rpt"/>
</dbReference>
<evidence type="ECO:0000313" key="8">
    <source>
        <dbReference type="EMBL" id="GFH59562.1"/>
    </source>
</evidence>
<dbReference type="Gene3D" id="2.130.10.10">
    <property type="entry name" value="YVTN repeat-like/Quinoprotein amine dehydrogenase"/>
    <property type="match status" value="1"/>
</dbReference>
<gene>
    <name evidence="8" type="ORF">CTEN210_16038</name>
</gene>
<comment type="subcellular location">
    <subcellularLocation>
        <location evidence="1">Nucleus</location>
        <location evidence="1">Nucleolus</location>
    </subcellularLocation>
</comment>
<comment type="caution">
    <text evidence="8">The sequence shown here is derived from an EMBL/GenBank/DDBJ whole genome shotgun (WGS) entry which is preliminary data.</text>
</comment>
<keyword evidence="4" id="KW-0677">Repeat</keyword>